<dbReference type="PANTHER" id="PTHR22696">
    <property type="entry name" value="E3 UBIQUITIN-PROTEIN LIGASE RNF26"/>
    <property type="match status" value="1"/>
</dbReference>
<evidence type="ECO:0000313" key="4">
    <source>
        <dbReference type="Proteomes" id="UP001150907"/>
    </source>
</evidence>
<dbReference type="Gene3D" id="3.30.40.10">
    <property type="entry name" value="Zinc/RING finger domain, C3HC4 (zinc finger)"/>
    <property type="match status" value="1"/>
</dbReference>
<keyword evidence="2" id="KW-1133">Transmembrane helix</keyword>
<dbReference type="Pfam" id="PF13920">
    <property type="entry name" value="zf-C3HC4_3"/>
    <property type="match status" value="1"/>
</dbReference>
<dbReference type="Proteomes" id="UP001150907">
    <property type="component" value="Unassembled WGS sequence"/>
</dbReference>
<dbReference type="PANTHER" id="PTHR22696:SF1">
    <property type="entry name" value="E3 UBIQUITIN-PROTEIN LIGASE RNF26"/>
    <property type="match status" value="1"/>
</dbReference>
<dbReference type="InterPro" id="IPR013083">
    <property type="entry name" value="Znf_RING/FYVE/PHD"/>
</dbReference>
<protein>
    <recommendedName>
        <fullName evidence="5">RING-type domain-containing protein</fullName>
    </recommendedName>
</protein>
<evidence type="ECO:0008006" key="5">
    <source>
        <dbReference type="Google" id="ProtNLM"/>
    </source>
</evidence>
<feature type="transmembrane region" description="Helical" evidence="2">
    <location>
        <begin position="229"/>
        <end position="249"/>
    </location>
</feature>
<comment type="caution">
    <text evidence="3">The sequence shown here is derived from an EMBL/GenBank/DDBJ whole genome shotgun (WGS) entry which is preliminary data.</text>
</comment>
<feature type="compositionally biased region" description="Low complexity" evidence="1">
    <location>
        <begin position="510"/>
        <end position="525"/>
    </location>
</feature>
<name>A0A9W8BF79_9FUNG</name>
<dbReference type="GO" id="GO:0006511">
    <property type="term" value="P:ubiquitin-dependent protein catabolic process"/>
    <property type="evidence" value="ECO:0007669"/>
    <property type="project" value="TreeGrafter"/>
</dbReference>
<evidence type="ECO:0000256" key="2">
    <source>
        <dbReference type="SAM" id="Phobius"/>
    </source>
</evidence>
<dbReference type="EMBL" id="JANBQF010000129">
    <property type="protein sequence ID" value="KAJ2004890.1"/>
    <property type="molecule type" value="Genomic_DNA"/>
</dbReference>
<keyword evidence="4" id="KW-1185">Reference proteome</keyword>
<feature type="compositionally biased region" description="Polar residues" evidence="1">
    <location>
        <begin position="475"/>
        <end position="484"/>
    </location>
</feature>
<keyword evidence="2" id="KW-0472">Membrane</keyword>
<evidence type="ECO:0000313" key="3">
    <source>
        <dbReference type="EMBL" id="KAJ2004890.1"/>
    </source>
</evidence>
<reference evidence="3" key="1">
    <citation type="submission" date="2022-07" db="EMBL/GenBank/DDBJ databases">
        <title>Phylogenomic reconstructions and comparative analyses of Kickxellomycotina fungi.</title>
        <authorList>
            <person name="Reynolds N.K."/>
            <person name="Stajich J.E."/>
            <person name="Barry K."/>
            <person name="Grigoriev I.V."/>
            <person name="Crous P."/>
            <person name="Smith M.E."/>
        </authorList>
    </citation>
    <scope>NUCLEOTIDE SEQUENCE</scope>
    <source>
        <strain evidence="3">IMI 214461</strain>
    </source>
</reference>
<dbReference type="OrthoDB" id="66726at2759"/>
<feature type="region of interest" description="Disordered" evidence="1">
    <location>
        <begin position="474"/>
        <end position="530"/>
    </location>
</feature>
<dbReference type="AlphaFoldDB" id="A0A9W8BF79"/>
<keyword evidence="2" id="KW-0812">Transmembrane</keyword>
<sequence>MESATLGATSDVWQQLHELRLGGRLTRAMEFLAGLAGKREAASVMSAPTLTVATLSAAAAATPEAPATGRPLAAGDAAQVFGLFASRYFLLAAVVGFTLSRIHVLVYRRRVRPVAAWARVALYVPAQVVLARAALAVCVGLDGGGGGGGGARWMGGAVAGAARVGRAWGVGAESSVWQAFVAACAFDCVDVFVARLEGSAWAAHESIGGVVERMALFHFYGASARMQEVALIGVCEKLLVGGVLAAVAGGWRWRLVPTGVGSALMLHHFAFSLRHPQPHAAYPFVHMLSMALLAVALAIVAITAAIRGLAAAVDRVAVAPRAQPAAASVAVYRGGAFAGPSAAPDDAALYELAPDTCLPLQPDLRRDFAVEILDLAGTCLRACGSRISRGGFARPSAAIRRPRATALDEYAADAWRAEAAGLARVLRDDDRTDAPAAASGVAAALRDTRAEALCSLAAGAWALLAAVAGAKRPQLMSQPPQSQALLLHGPRPGDGADSSDEPDSDYINNSDNASDAESAWSSDSDAASDSDAVSDSECAALVSDMLAHAAAPDAGVLTRGMSARHLRVLPFARGESEALAALIRARRAAADAPGDGALCVVCWRAARCIVLRPCRCLCLCDECRAGLALRSFSSCPCCRRAVAGYSRVYAV</sequence>
<dbReference type="GO" id="GO:0016567">
    <property type="term" value="P:protein ubiquitination"/>
    <property type="evidence" value="ECO:0007669"/>
    <property type="project" value="TreeGrafter"/>
</dbReference>
<feature type="transmembrane region" description="Helical" evidence="2">
    <location>
        <begin position="255"/>
        <end position="273"/>
    </location>
</feature>
<feature type="transmembrane region" description="Helical" evidence="2">
    <location>
        <begin position="88"/>
        <end position="107"/>
    </location>
</feature>
<dbReference type="GO" id="GO:0061630">
    <property type="term" value="F:ubiquitin protein ligase activity"/>
    <property type="evidence" value="ECO:0007669"/>
    <property type="project" value="TreeGrafter"/>
</dbReference>
<gene>
    <name evidence="3" type="ORF">H4R26_002267</name>
</gene>
<organism evidence="3 4">
    <name type="scientific">Coemansia thaxteri</name>
    <dbReference type="NCBI Taxonomy" id="2663907"/>
    <lineage>
        <taxon>Eukaryota</taxon>
        <taxon>Fungi</taxon>
        <taxon>Fungi incertae sedis</taxon>
        <taxon>Zoopagomycota</taxon>
        <taxon>Kickxellomycotina</taxon>
        <taxon>Kickxellomycetes</taxon>
        <taxon>Kickxellales</taxon>
        <taxon>Kickxellaceae</taxon>
        <taxon>Coemansia</taxon>
    </lineage>
</organism>
<evidence type="ECO:0000256" key="1">
    <source>
        <dbReference type="SAM" id="MobiDB-lite"/>
    </source>
</evidence>
<accession>A0A9W8BF79</accession>
<proteinExistence type="predicted"/>
<feature type="transmembrane region" description="Helical" evidence="2">
    <location>
        <begin position="285"/>
        <end position="306"/>
    </location>
</feature>